<organism evidence="1 2">
    <name type="scientific">Ganoderma sinense ZZ0214-1</name>
    <dbReference type="NCBI Taxonomy" id="1077348"/>
    <lineage>
        <taxon>Eukaryota</taxon>
        <taxon>Fungi</taxon>
        <taxon>Dikarya</taxon>
        <taxon>Basidiomycota</taxon>
        <taxon>Agaricomycotina</taxon>
        <taxon>Agaricomycetes</taxon>
        <taxon>Polyporales</taxon>
        <taxon>Polyporaceae</taxon>
        <taxon>Ganoderma</taxon>
    </lineage>
</organism>
<sequence>MTHILSRVRAPRIRTLVLFLWRFYPNNVDRAVAQLGVVADAVSKNNAFRDLERVVVRLVESLATPISKDVFASVRNEFKPFADRGLLSVESNKRYEVQWVH</sequence>
<dbReference type="AlphaFoldDB" id="A0A2G8SG16"/>
<accession>A0A2G8SG16</accession>
<reference evidence="1 2" key="1">
    <citation type="journal article" date="2015" name="Sci. Rep.">
        <title>Chromosome-level genome map provides insights into diverse defense mechanisms in the medicinal fungus Ganoderma sinense.</title>
        <authorList>
            <person name="Zhu Y."/>
            <person name="Xu J."/>
            <person name="Sun C."/>
            <person name="Zhou S."/>
            <person name="Xu H."/>
            <person name="Nelson D.R."/>
            <person name="Qian J."/>
            <person name="Song J."/>
            <person name="Luo H."/>
            <person name="Xiang L."/>
            <person name="Li Y."/>
            <person name="Xu Z."/>
            <person name="Ji A."/>
            <person name="Wang L."/>
            <person name="Lu S."/>
            <person name="Hayward A."/>
            <person name="Sun W."/>
            <person name="Li X."/>
            <person name="Schwartz D.C."/>
            <person name="Wang Y."/>
            <person name="Chen S."/>
        </authorList>
    </citation>
    <scope>NUCLEOTIDE SEQUENCE [LARGE SCALE GENOMIC DNA]</scope>
    <source>
        <strain evidence="1 2">ZZ0214-1</strain>
    </source>
</reference>
<dbReference type="EMBL" id="AYKW01000009">
    <property type="protein sequence ID" value="PIL32725.1"/>
    <property type="molecule type" value="Genomic_DNA"/>
</dbReference>
<proteinExistence type="predicted"/>
<gene>
    <name evidence="1" type="ORF">GSI_04840</name>
</gene>
<name>A0A2G8SG16_9APHY</name>
<comment type="caution">
    <text evidence="1">The sequence shown here is derived from an EMBL/GenBank/DDBJ whole genome shotgun (WGS) entry which is preliminary data.</text>
</comment>
<evidence type="ECO:0000313" key="2">
    <source>
        <dbReference type="Proteomes" id="UP000230002"/>
    </source>
</evidence>
<keyword evidence="2" id="KW-1185">Reference proteome</keyword>
<dbReference type="Proteomes" id="UP000230002">
    <property type="component" value="Unassembled WGS sequence"/>
</dbReference>
<protein>
    <submittedName>
        <fullName evidence="1">Uncharacterized protein</fullName>
    </submittedName>
</protein>
<evidence type="ECO:0000313" key="1">
    <source>
        <dbReference type="EMBL" id="PIL32725.1"/>
    </source>
</evidence>